<name>A0A286U3C0_9BACT</name>
<evidence type="ECO:0000256" key="4">
    <source>
        <dbReference type="ARBA" id="ARBA00023002"/>
    </source>
</evidence>
<comment type="caution">
    <text evidence="7">The sequence shown here is derived from an EMBL/GenBank/DDBJ whole genome shotgun (WGS) entry which is preliminary data.</text>
</comment>
<evidence type="ECO:0000259" key="6">
    <source>
        <dbReference type="Pfam" id="PF03404"/>
    </source>
</evidence>
<organism evidence="7 8">
    <name type="scientific">Candidatus Scalindua japonica</name>
    <dbReference type="NCBI Taxonomy" id="1284222"/>
    <lineage>
        <taxon>Bacteria</taxon>
        <taxon>Pseudomonadati</taxon>
        <taxon>Planctomycetota</taxon>
        <taxon>Candidatus Brocadiia</taxon>
        <taxon>Candidatus Brocadiales</taxon>
        <taxon>Candidatus Scalinduaceae</taxon>
        <taxon>Candidatus Scalindua</taxon>
    </lineage>
</organism>
<keyword evidence="3" id="KW-0479">Metal-binding</keyword>
<dbReference type="InterPro" id="IPR036374">
    <property type="entry name" value="OxRdtase_Mopterin-bd_sf"/>
</dbReference>
<evidence type="ECO:0000313" key="8">
    <source>
        <dbReference type="Proteomes" id="UP000218542"/>
    </source>
</evidence>
<dbReference type="InterPro" id="IPR005066">
    <property type="entry name" value="MoCF_OxRdtse_dimer"/>
</dbReference>
<sequence length="379" mass="42577">MPEGLIPIGIADAKGPIKIPDKHPDLSILSNLPINMETPPHLLDDEVTPAGKMFVRNSGHPPENPDPNSWTLTIEGESAGHQMSFTIDELKEKFKHYTYQIQIECGGNGRSEFRPRVKGLQWTYGAVSCASWTGARLKDVLAHVGVRDDAVYIGYYGADTHLSRDPDKVVISRGVPIEKAMEDESLIAFAMNGQDIPYLNGYPLRLVTGGWPGSTCGKWLRKIEIRNRVHDGKKMRGKSYRVPTHPVARGKKVANENMRIIESMPVKSIITFPRTQTSVNLEEPLELRGHAWAGDLSVSKMHLSIDFGATWIECKLTNPVNRLAWQRWFCKVRFAEKGYYEVWAKATDSNGRMQPMVVPGWNPKGYLNNSCHRIALYVT</sequence>
<dbReference type="PANTHER" id="PTHR19372:SF7">
    <property type="entry name" value="SULFITE OXIDASE, MITOCHONDRIAL"/>
    <property type="match status" value="1"/>
</dbReference>
<dbReference type="GO" id="GO:0006790">
    <property type="term" value="P:sulfur compound metabolic process"/>
    <property type="evidence" value="ECO:0007669"/>
    <property type="project" value="TreeGrafter"/>
</dbReference>
<dbReference type="Gene3D" id="3.90.420.10">
    <property type="entry name" value="Oxidoreductase, molybdopterin-binding domain"/>
    <property type="match status" value="1"/>
</dbReference>
<dbReference type="PANTHER" id="PTHR19372">
    <property type="entry name" value="SULFITE REDUCTASE"/>
    <property type="match status" value="1"/>
</dbReference>
<feature type="domain" description="Moybdenum cofactor oxidoreductase dimerisation" evidence="6">
    <location>
        <begin position="260"/>
        <end position="377"/>
    </location>
</feature>
<gene>
    <name evidence="7" type="ORF">SCALIN_C35_0020</name>
</gene>
<protein>
    <submittedName>
        <fullName evidence="7">Oxidoreductase molybdopterin binding protein</fullName>
    </submittedName>
</protein>
<dbReference type="Gene3D" id="2.60.40.650">
    <property type="match status" value="1"/>
</dbReference>
<dbReference type="InterPro" id="IPR008335">
    <property type="entry name" value="Mopterin_OxRdtase_euk"/>
</dbReference>
<dbReference type="Proteomes" id="UP000218542">
    <property type="component" value="Unassembled WGS sequence"/>
</dbReference>
<accession>A0A286U3C0</accession>
<dbReference type="PRINTS" id="PR00407">
    <property type="entry name" value="EUMOPTERIN"/>
</dbReference>
<evidence type="ECO:0000259" key="5">
    <source>
        <dbReference type="Pfam" id="PF00174"/>
    </source>
</evidence>
<dbReference type="GO" id="GO:0030151">
    <property type="term" value="F:molybdenum ion binding"/>
    <property type="evidence" value="ECO:0007669"/>
    <property type="project" value="InterPro"/>
</dbReference>
<evidence type="ECO:0000256" key="3">
    <source>
        <dbReference type="ARBA" id="ARBA00022723"/>
    </source>
</evidence>
<keyword evidence="8" id="KW-1185">Reference proteome</keyword>
<keyword evidence="2" id="KW-0500">Molybdenum</keyword>
<dbReference type="GO" id="GO:0008482">
    <property type="term" value="F:sulfite oxidase activity"/>
    <property type="evidence" value="ECO:0007669"/>
    <property type="project" value="TreeGrafter"/>
</dbReference>
<evidence type="ECO:0000256" key="2">
    <source>
        <dbReference type="ARBA" id="ARBA00022505"/>
    </source>
</evidence>
<keyword evidence="4" id="KW-0560">Oxidoreductase</keyword>
<dbReference type="SUPFAM" id="SSF81296">
    <property type="entry name" value="E set domains"/>
    <property type="match status" value="1"/>
</dbReference>
<evidence type="ECO:0000256" key="1">
    <source>
        <dbReference type="ARBA" id="ARBA00001924"/>
    </source>
</evidence>
<proteinExistence type="predicted"/>
<dbReference type="SUPFAM" id="SSF56524">
    <property type="entry name" value="Oxidoreductase molybdopterin-binding domain"/>
    <property type="match status" value="1"/>
</dbReference>
<dbReference type="InterPro" id="IPR014756">
    <property type="entry name" value="Ig_E-set"/>
</dbReference>
<dbReference type="GO" id="GO:0020037">
    <property type="term" value="F:heme binding"/>
    <property type="evidence" value="ECO:0007669"/>
    <property type="project" value="TreeGrafter"/>
</dbReference>
<dbReference type="AlphaFoldDB" id="A0A286U3C0"/>
<feature type="domain" description="Oxidoreductase molybdopterin-binding" evidence="5">
    <location>
        <begin position="64"/>
        <end position="232"/>
    </location>
</feature>
<reference evidence="8" key="1">
    <citation type="journal article" date="2017" name="Environ. Microbiol. Rep.">
        <title>Genetic Diversity of Marine Anaerobic Ammonium-Oxidizing Bacteria as Revealed by Genomic and Proteomic Analyses of 'Candidatus Scalindua japonica'.</title>
        <authorList>
            <person name="Oshiki M."/>
            <person name="Mizuto K."/>
            <person name="Kimura Z."/>
            <person name="Kindaichi T."/>
            <person name="Satoh H."/>
            <person name="Okabe S."/>
        </authorList>
    </citation>
    <scope>NUCLEOTIDE SEQUENCE [LARGE SCALE GENOMIC DNA]</scope>
    <source>
        <strain evidence="8">husup-a2</strain>
    </source>
</reference>
<comment type="cofactor">
    <cofactor evidence="1">
        <name>Mo-molybdopterin</name>
        <dbReference type="ChEBI" id="CHEBI:71302"/>
    </cofactor>
</comment>
<dbReference type="EMBL" id="BAOS01000035">
    <property type="protein sequence ID" value="GAX62581.1"/>
    <property type="molecule type" value="Genomic_DNA"/>
</dbReference>
<dbReference type="GO" id="GO:0043546">
    <property type="term" value="F:molybdopterin cofactor binding"/>
    <property type="evidence" value="ECO:0007669"/>
    <property type="project" value="TreeGrafter"/>
</dbReference>
<dbReference type="CDD" id="cd02110">
    <property type="entry name" value="SO_family_Moco_dimer"/>
    <property type="match status" value="1"/>
</dbReference>
<dbReference type="Pfam" id="PF03404">
    <property type="entry name" value="Mo-co_dimer"/>
    <property type="match status" value="1"/>
</dbReference>
<dbReference type="Pfam" id="PF00174">
    <property type="entry name" value="Oxidored_molyb"/>
    <property type="match status" value="1"/>
</dbReference>
<evidence type="ECO:0000313" key="7">
    <source>
        <dbReference type="EMBL" id="GAX62581.1"/>
    </source>
</evidence>
<dbReference type="InterPro" id="IPR000572">
    <property type="entry name" value="OxRdtase_Mopterin-bd_dom"/>
</dbReference>